<dbReference type="PIRSF" id="PIRSF001563">
    <property type="entry name" value="Folylpolyglu_synth"/>
    <property type="match status" value="1"/>
</dbReference>
<organism evidence="26 27">
    <name type="scientific">Solimonas aquatica</name>
    <dbReference type="NCBI Taxonomy" id="489703"/>
    <lineage>
        <taxon>Bacteria</taxon>
        <taxon>Pseudomonadati</taxon>
        <taxon>Pseudomonadota</taxon>
        <taxon>Gammaproteobacteria</taxon>
        <taxon>Nevskiales</taxon>
        <taxon>Nevskiaceae</taxon>
        <taxon>Solimonas</taxon>
    </lineage>
</organism>
<evidence type="ECO:0000256" key="17">
    <source>
        <dbReference type="ARBA" id="ARBA00030592"/>
    </source>
</evidence>
<evidence type="ECO:0000256" key="21">
    <source>
        <dbReference type="ARBA" id="ARBA00049035"/>
    </source>
</evidence>
<dbReference type="InterPro" id="IPR036565">
    <property type="entry name" value="Mur-like_cat_sf"/>
</dbReference>
<comment type="catalytic activity">
    <reaction evidence="21">
        <text>(6R)-5,10-methylenetetrahydrofolyl-(gamma-L-Glu)(n) + L-glutamate + ATP = (6R)-5,10-methylenetetrahydrofolyl-(gamma-L-Glu)(n+1) + ADP + phosphate + H(+)</text>
        <dbReference type="Rhea" id="RHEA:51912"/>
        <dbReference type="Rhea" id="RHEA-COMP:13257"/>
        <dbReference type="Rhea" id="RHEA-COMP:13258"/>
        <dbReference type="ChEBI" id="CHEBI:15378"/>
        <dbReference type="ChEBI" id="CHEBI:29985"/>
        <dbReference type="ChEBI" id="CHEBI:30616"/>
        <dbReference type="ChEBI" id="CHEBI:43474"/>
        <dbReference type="ChEBI" id="CHEBI:136572"/>
        <dbReference type="ChEBI" id="CHEBI:456216"/>
        <dbReference type="EC" id="6.3.2.17"/>
    </reaction>
</comment>
<evidence type="ECO:0000256" key="10">
    <source>
        <dbReference type="ARBA" id="ARBA00022598"/>
    </source>
</evidence>
<dbReference type="Proteomes" id="UP000199233">
    <property type="component" value="Unassembled WGS sequence"/>
</dbReference>
<dbReference type="SUPFAM" id="SSF53244">
    <property type="entry name" value="MurD-like peptide ligases, peptide-binding domain"/>
    <property type="match status" value="1"/>
</dbReference>
<dbReference type="GO" id="GO:0008841">
    <property type="term" value="F:dihydrofolate synthase activity"/>
    <property type="evidence" value="ECO:0007669"/>
    <property type="project" value="UniProtKB-EC"/>
</dbReference>
<comment type="catalytic activity">
    <reaction evidence="22">
        <text>7,8-dihydropteroate + L-glutamate + ATP = 7,8-dihydrofolate + ADP + phosphate + H(+)</text>
        <dbReference type="Rhea" id="RHEA:23584"/>
        <dbReference type="ChEBI" id="CHEBI:15378"/>
        <dbReference type="ChEBI" id="CHEBI:17839"/>
        <dbReference type="ChEBI" id="CHEBI:29985"/>
        <dbReference type="ChEBI" id="CHEBI:30616"/>
        <dbReference type="ChEBI" id="CHEBI:43474"/>
        <dbReference type="ChEBI" id="CHEBI:57451"/>
        <dbReference type="ChEBI" id="CHEBI:456216"/>
        <dbReference type="EC" id="6.3.2.12"/>
    </reaction>
</comment>
<comment type="cofactor">
    <cofactor evidence="1">
        <name>Mg(2+)</name>
        <dbReference type="ChEBI" id="CHEBI:18420"/>
    </cofactor>
</comment>
<keyword evidence="11" id="KW-0479">Metal-binding</keyword>
<dbReference type="GO" id="GO:0004326">
    <property type="term" value="F:tetrahydrofolylpolyglutamate synthase activity"/>
    <property type="evidence" value="ECO:0007669"/>
    <property type="project" value="UniProtKB-EC"/>
</dbReference>
<dbReference type="RefSeq" id="WP_093281625.1">
    <property type="nucleotide sequence ID" value="NZ_FOFS01000001.1"/>
</dbReference>
<keyword evidence="27" id="KW-1185">Reference proteome</keyword>
<evidence type="ECO:0000256" key="23">
    <source>
        <dbReference type="PIRNR" id="PIRNR001563"/>
    </source>
</evidence>
<evidence type="ECO:0000259" key="25">
    <source>
        <dbReference type="Pfam" id="PF08245"/>
    </source>
</evidence>
<comment type="pathway">
    <text evidence="4">Cofactor biosynthesis; tetrahydrofolylpolyglutamate biosynthesis.</text>
</comment>
<dbReference type="GO" id="GO:0005737">
    <property type="term" value="C:cytoplasm"/>
    <property type="evidence" value="ECO:0007669"/>
    <property type="project" value="TreeGrafter"/>
</dbReference>
<feature type="domain" description="Mur ligase central" evidence="25">
    <location>
        <begin position="50"/>
        <end position="197"/>
    </location>
</feature>
<evidence type="ECO:0000256" key="12">
    <source>
        <dbReference type="ARBA" id="ARBA00022741"/>
    </source>
</evidence>
<evidence type="ECO:0000256" key="4">
    <source>
        <dbReference type="ARBA" id="ARBA00005150"/>
    </source>
</evidence>
<dbReference type="NCBIfam" id="NF008101">
    <property type="entry name" value="PRK10846.1"/>
    <property type="match status" value="1"/>
</dbReference>
<evidence type="ECO:0000256" key="16">
    <source>
        <dbReference type="ARBA" id="ARBA00030048"/>
    </source>
</evidence>
<evidence type="ECO:0000256" key="9">
    <source>
        <dbReference type="ARBA" id="ARBA00019357"/>
    </source>
</evidence>
<evidence type="ECO:0000256" key="6">
    <source>
        <dbReference type="ARBA" id="ARBA00011245"/>
    </source>
</evidence>
<dbReference type="Pfam" id="PF08245">
    <property type="entry name" value="Mur_ligase_M"/>
    <property type="match status" value="1"/>
</dbReference>
<dbReference type="AlphaFoldDB" id="A0A1H8ZZU9"/>
<comment type="subunit">
    <text evidence="6">Monomer.</text>
</comment>
<dbReference type="GO" id="GO:0046872">
    <property type="term" value="F:metal ion binding"/>
    <property type="evidence" value="ECO:0007669"/>
    <property type="project" value="UniProtKB-KW"/>
</dbReference>
<evidence type="ECO:0000256" key="11">
    <source>
        <dbReference type="ARBA" id="ARBA00022723"/>
    </source>
</evidence>
<dbReference type="InterPro" id="IPR001645">
    <property type="entry name" value="Folylpolyglutamate_synth"/>
</dbReference>
<keyword evidence="10 23" id="KW-0436">Ligase</keyword>
<evidence type="ECO:0000256" key="1">
    <source>
        <dbReference type="ARBA" id="ARBA00001946"/>
    </source>
</evidence>
<keyword evidence="15" id="KW-0289">Folate biosynthesis</keyword>
<dbReference type="PANTHER" id="PTHR11136:SF0">
    <property type="entry name" value="DIHYDROFOLATE SYNTHETASE-RELATED"/>
    <property type="match status" value="1"/>
</dbReference>
<dbReference type="InterPro" id="IPR036615">
    <property type="entry name" value="Mur_ligase_C_dom_sf"/>
</dbReference>
<dbReference type="Gene3D" id="3.90.190.20">
    <property type="entry name" value="Mur ligase, C-terminal domain"/>
    <property type="match status" value="1"/>
</dbReference>
<dbReference type="InterPro" id="IPR013221">
    <property type="entry name" value="Mur_ligase_cen"/>
</dbReference>
<reference evidence="27" key="1">
    <citation type="submission" date="2016-10" db="EMBL/GenBank/DDBJ databases">
        <authorList>
            <person name="Varghese N."/>
            <person name="Submissions S."/>
        </authorList>
    </citation>
    <scope>NUCLEOTIDE SEQUENCE [LARGE SCALE GENOMIC DNA]</scope>
    <source>
        <strain evidence="27">DSM 25927</strain>
    </source>
</reference>
<evidence type="ECO:0000313" key="27">
    <source>
        <dbReference type="Proteomes" id="UP000199233"/>
    </source>
</evidence>
<evidence type="ECO:0000256" key="13">
    <source>
        <dbReference type="ARBA" id="ARBA00022840"/>
    </source>
</evidence>
<evidence type="ECO:0000256" key="8">
    <source>
        <dbReference type="ARBA" id="ARBA00013025"/>
    </source>
</evidence>
<evidence type="ECO:0000256" key="15">
    <source>
        <dbReference type="ARBA" id="ARBA00022909"/>
    </source>
</evidence>
<dbReference type="PANTHER" id="PTHR11136">
    <property type="entry name" value="FOLYLPOLYGLUTAMATE SYNTHASE-RELATED"/>
    <property type="match status" value="1"/>
</dbReference>
<accession>A0A1H8ZZU9</accession>
<dbReference type="NCBIfam" id="TIGR01499">
    <property type="entry name" value="folC"/>
    <property type="match status" value="1"/>
</dbReference>
<comment type="catalytic activity">
    <reaction evidence="20">
        <text>10-formyltetrahydrofolyl-(gamma-L-Glu)(n) + L-glutamate + ATP = 10-formyltetrahydrofolyl-(gamma-L-Glu)(n+1) + ADP + phosphate + H(+)</text>
        <dbReference type="Rhea" id="RHEA:51904"/>
        <dbReference type="Rhea" id="RHEA-COMP:13088"/>
        <dbReference type="Rhea" id="RHEA-COMP:14300"/>
        <dbReference type="ChEBI" id="CHEBI:15378"/>
        <dbReference type="ChEBI" id="CHEBI:29985"/>
        <dbReference type="ChEBI" id="CHEBI:30616"/>
        <dbReference type="ChEBI" id="CHEBI:43474"/>
        <dbReference type="ChEBI" id="CHEBI:134413"/>
        <dbReference type="ChEBI" id="CHEBI:456216"/>
        <dbReference type="EC" id="6.3.2.17"/>
    </reaction>
</comment>
<dbReference type="SUPFAM" id="SSF53623">
    <property type="entry name" value="MurD-like peptide ligases, catalytic domain"/>
    <property type="match status" value="1"/>
</dbReference>
<dbReference type="EMBL" id="FOFS01000001">
    <property type="protein sequence ID" value="SEP70002.1"/>
    <property type="molecule type" value="Genomic_DNA"/>
</dbReference>
<evidence type="ECO:0000256" key="2">
    <source>
        <dbReference type="ARBA" id="ARBA00002714"/>
    </source>
</evidence>
<evidence type="ECO:0000313" key="26">
    <source>
        <dbReference type="EMBL" id="SEP70002.1"/>
    </source>
</evidence>
<dbReference type="STRING" id="489703.SAMN04488038_101225"/>
<evidence type="ECO:0000256" key="22">
    <source>
        <dbReference type="ARBA" id="ARBA00049161"/>
    </source>
</evidence>
<keyword evidence="12 23" id="KW-0547">Nucleotide-binding</keyword>
<evidence type="ECO:0000256" key="20">
    <source>
        <dbReference type="ARBA" id="ARBA00047808"/>
    </source>
</evidence>
<dbReference type="InterPro" id="IPR004101">
    <property type="entry name" value="Mur_ligase_C"/>
</dbReference>
<comment type="pathway">
    <text evidence="3">Cofactor biosynthesis; tetrahydrofolate biosynthesis; 7,8-dihydrofolate from 2-amino-4-hydroxy-6-hydroxymethyl-7,8-dihydropteridine diphosphate and 4-aminobenzoate: step 2/2.</text>
</comment>
<sequence length="419" mass="44398">MSEPAARSLDEWLRLQERLHPRSIELGLGRVRAVAQRLALPAKSIFTLAIAGTNGKGSSAHLAAGIYRAAGYSTGLYTSPHLLHYTERVQIDGAPVSEVALCRAFAAIEAARGEISLTYFEYGTLAALWLFREAGVQVQVLEVGLGGRLDAVNLVDADVALITNVGLDHQDYLGPDRESIGREKAGILRSARPAVLVERAPPDSVSAAAQTAAPALRLGRDFDYERQADGRWCWQRGETRLRELPAPGLPGAIQYQNAAGVIAAVLAGAASRPVAEEAIRKALPQLRLRGRCEIYRGLLLDVAHNLESAQVLAQQLAAQPRPRVLLLGMLSDKPVAAVAQCLAPHLQRILTVGLPGPRGLSAAALAQQLQAAGIAAQGCENMAEALQAARAALPAEGQVLVAGSFLTVAAAIEELDRHG</sequence>
<dbReference type="GO" id="GO:0005524">
    <property type="term" value="F:ATP binding"/>
    <property type="evidence" value="ECO:0007669"/>
    <property type="project" value="UniProtKB-KW"/>
</dbReference>
<evidence type="ECO:0000256" key="18">
    <source>
        <dbReference type="ARBA" id="ARBA00032510"/>
    </source>
</evidence>
<dbReference type="OrthoDB" id="9809356at2"/>
<dbReference type="UniPathway" id="UPA00077">
    <property type="reaction ID" value="UER00157"/>
</dbReference>
<comment type="catalytic activity">
    <reaction evidence="19">
        <text>(6S)-5,6,7,8-tetrahydrofolyl-(gamma-L-Glu)(n) + L-glutamate + ATP = (6S)-5,6,7,8-tetrahydrofolyl-(gamma-L-Glu)(n+1) + ADP + phosphate + H(+)</text>
        <dbReference type="Rhea" id="RHEA:10580"/>
        <dbReference type="Rhea" id="RHEA-COMP:14738"/>
        <dbReference type="Rhea" id="RHEA-COMP:14740"/>
        <dbReference type="ChEBI" id="CHEBI:15378"/>
        <dbReference type="ChEBI" id="CHEBI:29985"/>
        <dbReference type="ChEBI" id="CHEBI:30616"/>
        <dbReference type="ChEBI" id="CHEBI:43474"/>
        <dbReference type="ChEBI" id="CHEBI:141005"/>
        <dbReference type="ChEBI" id="CHEBI:456216"/>
        <dbReference type="EC" id="6.3.2.17"/>
    </reaction>
</comment>
<comment type="similarity">
    <text evidence="5 23">Belongs to the folylpolyglutamate synthase family.</text>
</comment>
<gene>
    <name evidence="26" type="ORF">SAMN04488038_101225</name>
</gene>
<feature type="domain" description="Mur ligase C-terminal" evidence="24">
    <location>
        <begin position="291"/>
        <end position="405"/>
    </location>
</feature>
<evidence type="ECO:0000256" key="3">
    <source>
        <dbReference type="ARBA" id="ARBA00004799"/>
    </source>
</evidence>
<comment type="function">
    <text evidence="2">Functions in two distinct reactions of the de novo folate biosynthetic pathway. Catalyzes the addition of a glutamate residue to dihydropteroate (7,8-dihydropteroate or H2Pte) to form dihydrofolate (7,8-dihydrofolate monoglutamate or H2Pte-Glu). Also catalyzes successive additions of L-glutamate to tetrahydrofolate or 10-formyltetrahydrofolate or 5,10-methylenetetrahydrofolate, leading to folylpolyglutamate derivatives.</text>
</comment>
<keyword evidence="13 23" id="KW-0067">ATP-binding</keyword>
<proteinExistence type="inferred from homology"/>
<evidence type="ECO:0000259" key="24">
    <source>
        <dbReference type="Pfam" id="PF02875"/>
    </source>
</evidence>
<dbReference type="Pfam" id="PF02875">
    <property type="entry name" value="Mur_ligase_C"/>
    <property type="match status" value="1"/>
</dbReference>
<keyword evidence="14" id="KW-0460">Magnesium</keyword>
<evidence type="ECO:0000256" key="5">
    <source>
        <dbReference type="ARBA" id="ARBA00008276"/>
    </source>
</evidence>
<name>A0A1H8ZZU9_9GAMM</name>
<dbReference type="EC" id="6.3.2.17" evidence="8"/>
<evidence type="ECO:0000256" key="7">
    <source>
        <dbReference type="ARBA" id="ARBA00013023"/>
    </source>
</evidence>
<dbReference type="GO" id="GO:0046656">
    <property type="term" value="P:folic acid biosynthetic process"/>
    <property type="evidence" value="ECO:0007669"/>
    <property type="project" value="UniProtKB-KW"/>
</dbReference>
<evidence type="ECO:0000256" key="19">
    <source>
        <dbReference type="ARBA" id="ARBA00047493"/>
    </source>
</evidence>
<protein>
    <recommendedName>
        <fullName evidence="9">Dihydrofolate synthase/folylpolyglutamate synthase</fullName>
        <ecNumber evidence="7">6.3.2.12</ecNumber>
        <ecNumber evidence="8">6.3.2.17</ecNumber>
    </recommendedName>
    <alternativeName>
        <fullName evidence="18">Folylpoly-gamma-glutamate synthetase-dihydrofolate synthetase</fullName>
    </alternativeName>
    <alternativeName>
        <fullName evidence="16">Folylpolyglutamate synthetase</fullName>
    </alternativeName>
    <alternativeName>
        <fullName evidence="17">Tetrahydrofolylpolyglutamate synthase</fullName>
    </alternativeName>
</protein>
<evidence type="ECO:0000256" key="14">
    <source>
        <dbReference type="ARBA" id="ARBA00022842"/>
    </source>
</evidence>
<dbReference type="Gene3D" id="3.40.1190.10">
    <property type="entry name" value="Mur-like, catalytic domain"/>
    <property type="match status" value="1"/>
</dbReference>
<dbReference type="GO" id="GO:0046654">
    <property type="term" value="P:tetrahydrofolate biosynthetic process"/>
    <property type="evidence" value="ECO:0007669"/>
    <property type="project" value="UniProtKB-UniPathway"/>
</dbReference>
<dbReference type="FunFam" id="3.40.1190.10:FF:000004">
    <property type="entry name" value="Dihydrofolate synthase/folylpolyglutamate synthase"/>
    <property type="match status" value="1"/>
</dbReference>
<dbReference type="EC" id="6.3.2.12" evidence="7"/>